<evidence type="ECO:0000256" key="3">
    <source>
        <dbReference type="ARBA" id="ARBA00022801"/>
    </source>
</evidence>
<feature type="compositionally biased region" description="Low complexity" evidence="9">
    <location>
        <begin position="89"/>
        <end position="100"/>
    </location>
</feature>
<reference evidence="12" key="2">
    <citation type="submission" date="2025-08" db="UniProtKB">
        <authorList>
            <consortium name="Ensembl"/>
        </authorList>
    </citation>
    <scope>IDENTIFICATION</scope>
</reference>
<evidence type="ECO:0000313" key="13">
    <source>
        <dbReference type="Proteomes" id="UP000694382"/>
    </source>
</evidence>
<comment type="similarity">
    <text evidence="1">Belongs to the carbon-nitrogen hydrolase superfamily. BTD/VNN family.</text>
</comment>
<dbReference type="Gene3D" id="3.60.110.10">
    <property type="entry name" value="Carbon-nitrogen hydrolase"/>
    <property type="match status" value="1"/>
</dbReference>
<reference evidence="12" key="3">
    <citation type="submission" date="2025-09" db="UniProtKB">
        <authorList>
            <consortium name="Ensembl"/>
        </authorList>
    </citation>
    <scope>IDENTIFICATION</scope>
</reference>
<evidence type="ECO:0000256" key="6">
    <source>
        <dbReference type="ARBA" id="ARBA00039012"/>
    </source>
</evidence>
<evidence type="ECO:0000256" key="7">
    <source>
        <dbReference type="ARBA" id="ARBA00039680"/>
    </source>
</evidence>
<keyword evidence="13" id="KW-1185">Reference proteome</keyword>
<evidence type="ECO:0000256" key="1">
    <source>
        <dbReference type="ARBA" id="ARBA00008225"/>
    </source>
</evidence>
<evidence type="ECO:0000256" key="8">
    <source>
        <dbReference type="ARBA" id="ARBA00043697"/>
    </source>
</evidence>
<keyword evidence="3" id="KW-0378">Hydrolase</keyword>
<keyword evidence="2" id="KW-0732">Signal</keyword>
<evidence type="ECO:0000256" key="5">
    <source>
        <dbReference type="ARBA" id="ARBA00037073"/>
    </source>
</evidence>
<evidence type="ECO:0000256" key="4">
    <source>
        <dbReference type="ARBA" id="ARBA00023180"/>
    </source>
</evidence>
<dbReference type="AlphaFoldDB" id="A0A8C3MGG3"/>
<dbReference type="PANTHER" id="PTHR10609:SF14">
    <property type="entry name" value="BIOTINIDASE"/>
    <property type="match status" value="1"/>
</dbReference>
<comment type="catalytic activity">
    <reaction evidence="8">
        <text>biocytin + H2O = biotin + L-lysine</text>
        <dbReference type="Rhea" id="RHEA:77171"/>
        <dbReference type="ChEBI" id="CHEBI:15377"/>
        <dbReference type="ChEBI" id="CHEBI:32551"/>
        <dbReference type="ChEBI" id="CHEBI:57586"/>
        <dbReference type="ChEBI" id="CHEBI:195545"/>
        <dbReference type="EC" id="3.5.1.12"/>
    </reaction>
</comment>
<dbReference type="GO" id="GO:0006768">
    <property type="term" value="P:biotin metabolic process"/>
    <property type="evidence" value="ECO:0007669"/>
    <property type="project" value="TreeGrafter"/>
</dbReference>
<evidence type="ECO:0000256" key="2">
    <source>
        <dbReference type="ARBA" id="ARBA00022729"/>
    </source>
</evidence>
<dbReference type="InterPro" id="IPR043957">
    <property type="entry name" value="Vanin_C"/>
</dbReference>
<proteinExistence type="inferred from homology"/>
<sequence>MFHRPNAVCSPKTRASISSLVITQSFRRCKEAQEAHPSSSHGQSRRGAPASLGGNGGWLSSGGGRPGNGAGSPEEGNQYRPGERRSGAGPLPGLCGGTSLPSPPSLPQSGGASPFRPPPGERQRRSRFMALTMVALCWKLSICFLFYQVVSGRARREGHYVAAVYEHESILSPAPAVLVERRAALELMGRNLDIYEQQVQAAARQGAQIIVFPEDGIHGFNFTRSSIYPYLDFIPHSHSGKWNPCREPYLYNDTEVVQRLSCMALQNKIFLVANLGSKQPCERWEPQCPPDGRFQFNTNVALGADGALLATYRKHNLYFESAFDTPAQPDHAFFDTPFAGRFGMFTCFDILFYEPAVSLIRQYNLKQIVYPTAWMNQLPLLSAVEFQQAFSTAFNVNILAANIHHPTLGMTGSGIYTPVKSFIYHNMESYGGKLIVAEIPVITADYKTNLESNERFRENLHDSCRTSTSTSLDDEVCFKEQEETPGRISEKRKGKEQSPPSFYAEMMYDNFTFVPLWGEKGELQVCANSLCCYLNYQKALLTDELYALGVFDGLHTVHGTYYVQACALVKCGGLSFSTCGQEVTDATALIDFQLWGNMSTPYIFPLLLTSGITLDFADHMGWKNNHYFLSKNRTSAGLLTAALYGRWYEKD</sequence>
<dbReference type="InterPro" id="IPR040154">
    <property type="entry name" value="Biotinidase/VNN"/>
</dbReference>
<keyword evidence="10" id="KW-1133">Transmembrane helix</keyword>
<dbReference type="FunFam" id="3.60.110.10:FF:000001">
    <property type="entry name" value="biotinidase isoform X1"/>
    <property type="match status" value="1"/>
</dbReference>
<keyword evidence="10" id="KW-0472">Membrane</keyword>
<evidence type="ECO:0000256" key="10">
    <source>
        <dbReference type="SAM" id="Phobius"/>
    </source>
</evidence>
<name>A0A8C3MGG3_GEOPR</name>
<comment type="function">
    <text evidence="5">Catalytic release of biotin from biocytin, the product of biotin-dependent carboxylases degradation.</text>
</comment>
<dbReference type="Ensembl" id="ENSCPVT00000005924.2">
    <property type="protein sequence ID" value="ENSCPVP00000005702.1"/>
    <property type="gene ID" value="ENSCPVG00000004222.2"/>
</dbReference>
<dbReference type="InterPro" id="IPR036526">
    <property type="entry name" value="C-N_Hydrolase_sf"/>
</dbReference>
<reference evidence="12" key="1">
    <citation type="submission" date="2020-02" db="EMBL/GenBank/DDBJ databases">
        <authorList>
            <person name="Enbody D E."/>
            <person name="Pettersson E M."/>
        </authorList>
    </citation>
    <scope>NUCLEOTIDE SEQUENCE [LARGE SCALE GENOMIC DNA]</scope>
</reference>
<evidence type="ECO:0000256" key="9">
    <source>
        <dbReference type="SAM" id="MobiDB-lite"/>
    </source>
</evidence>
<keyword evidence="4" id="KW-0325">Glycoprotein</keyword>
<dbReference type="PROSITE" id="PS50263">
    <property type="entry name" value="CN_HYDROLASE"/>
    <property type="match status" value="1"/>
</dbReference>
<keyword evidence="10" id="KW-0812">Transmembrane</keyword>
<evidence type="ECO:0000259" key="11">
    <source>
        <dbReference type="PROSITE" id="PS50263"/>
    </source>
</evidence>
<feature type="transmembrane region" description="Helical" evidence="10">
    <location>
        <begin position="128"/>
        <end position="147"/>
    </location>
</feature>
<dbReference type="GO" id="GO:0047708">
    <property type="term" value="F:biotinidase activity"/>
    <property type="evidence" value="ECO:0007669"/>
    <property type="project" value="UniProtKB-EC"/>
</dbReference>
<dbReference type="Pfam" id="PF00795">
    <property type="entry name" value="CN_hydrolase"/>
    <property type="match status" value="1"/>
</dbReference>
<evidence type="ECO:0000313" key="12">
    <source>
        <dbReference type="Ensembl" id="ENSCPVP00000005702.1"/>
    </source>
</evidence>
<dbReference type="Pfam" id="PF19018">
    <property type="entry name" value="Vanin_C"/>
    <property type="match status" value="1"/>
</dbReference>
<protein>
    <recommendedName>
        <fullName evidence="7">Biotinidase</fullName>
        <ecNumber evidence="6">3.5.1.12</ecNumber>
    </recommendedName>
</protein>
<dbReference type="Proteomes" id="UP000694382">
    <property type="component" value="Chromosome 2"/>
</dbReference>
<feature type="compositionally biased region" description="Gly residues" evidence="9">
    <location>
        <begin position="53"/>
        <end position="70"/>
    </location>
</feature>
<accession>A0A8C3MGG3</accession>
<feature type="domain" description="CN hydrolase" evidence="11">
    <location>
        <begin position="174"/>
        <end position="441"/>
    </location>
</feature>
<dbReference type="PANTHER" id="PTHR10609">
    <property type="entry name" value="BIOTINIDASE-RELATED"/>
    <property type="match status" value="1"/>
</dbReference>
<dbReference type="CDD" id="cd07567">
    <property type="entry name" value="biotinidase_like"/>
    <property type="match status" value="1"/>
</dbReference>
<organism evidence="12 13">
    <name type="scientific">Geospiza parvula</name>
    <name type="common">Small tree-finch</name>
    <name type="synonym">Camarhynchus parvulus</name>
    <dbReference type="NCBI Taxonomy" id="87175"/>
    <lineage>
        <taxon>Eukaryota</taxon>
        <taxon>Metazoa</taxon>
        <taxon>Chordata</taxon>
        <taxon>Craniata</taxon>
        <taxon>Vertebrata</taxon>
        <taxon>Euteleostomi</taxon>
        <taxon>Archelosauria</taxon>
        <taxon>Archosauria</taxon>
        <taxon>Dinosauria</taxon>
        <taxon>Saurischia</taxon>
        <taxon>Theropoda</taxon>
        <taxon>Coelurosauria</taxon>
        <taxon>Aves</taxon>
        <taxon>Neognathae</taxon>
        <taxon>Neoaves</taxon>
        <taxon>Telluraves</taxon>
        <taxon>Australaves</taxon>
        <taxon>Passeriformes</taxon>
        <taxon>Thraupidae</taxon>
        <taxon>Camarhynchus</taxon>
    </lineage>
</organism>
<dbReference type="EC" id="3.5.1.12" evidence="6"/>
<dbReference type="SUPFAM" id="SSF56317">
    <property type="entry name" value="Carbon-nitrogen hydrolase"/>
    <property type="match status" value="1"/>
</dbReference>
<dbReference type="InterPro" id="IPR003010">
    <property type="entry name" value="C-N_Hydrolase"/>
</dbReference>
<feature type="region of interest" description="Disordered" evidence="9">
    <location>
        <begin position="31"/>
        <end position="122"/>
    </location>
</feature>
<dbReference type="InterPro" id="IPR012101">
    <property type="entry name" value="Biotinidase-like_euk"/>
</dbReference>